<accession>A0A0D7B6X3</accession>
<keyword evidence="8" id="KW-1185">Reference proteome</keyword>
<dbReference type="Gene3D" id="3.30.160.20">
    <property type="match status" value="1"/>
</dbReference>
<feature type="domain" description="Prokaryotic-type class I peptide chain release factors" evidence="6">
    <location>
        <begin position="158"/>
        <end position="253"/>
    </location>
</feature>
<dbReference type="InterPro" id="IPR045298">
    <property type="entry name" value="Complex1_LYR_LYRM7"/>
</dbReference>
<dbReference type="Pfam" id="PF00472">
    <property type="entry name" value="RF-1"/>
    <property type="match status" value="1"/>
</dbReference>
<dbReference type="STRING" id="1314674.A0A0D7B6X3"/>
<dbReference type="GO" id="GO:0005739">
    <property type="term" value="C:mitochondrion"/>
    <property type="evidence" value="ECO:0007669"/>
    <property type="project" value="UniProtKB-SubCell"/>
</dbReference>
<dbReference type="InterPro" id="IPR045853">
    <property type="entry name" value="Pep_chain_release_fac_I_sf"/>
</dbReference>
<comment type="similarity">
    <text evidence="2">Belongs to the prokaryotic/mitochondrial release factor family.</text>
</comment>
<sequence>MSLLNGAARSAYRQLYRASRATFGGDEPVLLAFRNKMREDVSALKVADSPNALSEYAENTISIAQFLRKNIIQGVRDTEDEERWRLRLTKDTELGDNDSIKAPPPLPESSRQARRRARAEKDGQQNPVDAALPNTKEPQRRMNFSVLKKVHKQRIIPQLNEADLEEAFVRGRGPGGQAINKTESNVQLLHKPTGIRIECQYTRSLEQNRKLARRALLEKLDQLYNPGLSKENFKQARQQERERRKRKKQKKKAKAQEEQQDASDD</sequence>
<evidence type="ECO:0000313" key="7">
    <source>
        <dbReference type="EMBL" id="KIY66298.1"/>
    </source>
</evidence>
<feature type="region of interest" description="Disordered" evidence="5">
    <location>
        <begin position="94"/>
        <end position="141"/>
    </location>
</feature>
<feature type="compositionally biased region" description="Basic and acidic residues" evidence="5">
    <location>
        <begin position="231"/>
        <end position="242"/>
    </location>
</feature>
<gene>
    <name evidence="7" type="ORF">CYLTODRAFT_455519</name>
</gene>
<dbReference type="OrthoDB" id="277888at2759"/>
<evidence type="ECO:0000313" key="8">
    <source>
        <dbReference type="Proteomes" id="UP000054007"/>
    </source>
</evidence>
<dbReference type="InterPro" id="IPR052405">
    <property type="entry name" value="Mito_Transl_Release_Factor"/>
</dbReference>
<dbReference type="GO" id="GO:0034551">
    <property type="term" value="P:mitochondrial respiratory chain complex III assembly"/>
    <property type="evidence" value="ECO:0007669"/>
    <property type="project" value="InterPro"/>
</dbReference>
<dbReference type="GO" id="GO:0032543">
    <property type="term" value="P:mitochondrial translation"/>
    <property type="evidence" value="ECO:0007669"/>
    <property type="project" value="UniProtKB-ARBA"/>
</dbReference>
<dbReference type="AlphaFoldDB" id="A0A0D7B6X3"/>
<dbReference type="EMBL" id="KN880559">
    <property type="protein sequence ID" value="KIY66298.1"/>
    <property type="molecule type" value="Genomic_DNA"/>
</dbReference>
<dbReference type="CDD" id="cd20267">
    <property type="entry name" value="Complex1_LYR_LYRM7"/>
    <property type="match status" value="1"/>
</dbReference>
<dbReference type="InterPro" id="IPR000352">
    <property type="entry name" value="Pep_chain_release_fac_I"/>
</dbReference>
<evidence type="ECO:0000259" key="6">
    <source>
        <dbReference type="Pfam" id="PF00472"/>
    </source>
</evidence>
<proteinExistence type="inferred from homology"/>
<protein>
    <recommendedName>
        <fullName evidence="6">Prokaryotic-type class I peptide chain release factors domain-containing protein</fullName>
    </recommendedName>
</protein>
<evidence type="ECO:0000256" key="3">
    <source>
        <dbReference type="ARBA" id="ARBA00022946"/>
    </source>
</evidence>
<evidence type="ECO:0000256" key="2">
    <source>
        <dbReference type="ARBA" id="ARBA00010835"/>
    </source>
</evidence>
<dbReference type="GO" id="GO:0003747">
    <property type="term" value="F:translation release factor activity"/>
    <property type="evidence" value="ECO:0007669"/>
    <property type="project" value="InterPro"/>
</dbReference>
<feature type="region of interest" description="Disordered" evidence="5">
    <location>
        <begin position="227"/>
        <end position="265"/>
    </location>
</feature>
<feature type="compositionally biased region" description="Basic residues" evidence="5">
    <location>
        <begin position="243"/>
        <end position="253"/>
    </location>
</feature>
<name>A0A0D7B6X3_9AGAR</name>
<dbReference type="PANTHER" id="PTHR46203">
    <property type="entry name" value="PROBABLE PEPTIDE CHAIN RELEASE FACTOR C12ORF65"/>
    <property type="match status" value="1"/>
</dbReference>
<keyword evidence="3" id="KW-0809">Transit peptide</keyword>
<organism evidence="7 8">
    <name type="scientific">Cylindrobasidium torrendii FP15055 ss-10</name>
    <dbReference type="NCBI Taxonomy" id="1314674"/>
    <lineage>
        <taxon>Eukaryota</taxon>
        <taxon>Fungi</taxon>
        <taxon>Dikarya</taxon>
        <taxon>Basidiomycota</taxon>
        <taxon>Agaricomycotina</taxon>
        <taxon>Agaricomycetes</taxon>
        <taxon>Agaricomycetidae</taxon>
        <taxon>Agaricales</taxon>
        <taxon>Marasmiineae</taxon>
        <taxon>Physalacriaceae</taxon>
        <taxon>Cylindrobasidium</taxon>
    </lineage>
</organism>
<dbReference type="FunFam" id="3.30.160.20:FF:000065">
    <property type="entry name" value="Peptidyl-tRNA hydrolase domain protein"/>
    <property type="match status" value="1"/>
</dbReference>
<dbReference type="SUPFAM" id="SSF75620">
    <property type="entry name" value="Release factor"/>
    <property type="match status" value="1"/>
</dbReference>
<reference evidence="7 8" key="1">
    <citation type="journal article" date="2015" name="Fungal Genet. Biol.">
        <title>Evolution of novel wood decay mechanisms in Agaricales revealed by the genome sequences of Fistulina hepatica and Cylindrobasidium torrendii.</title>
        <authorList>
            <person name="Floudas D."/>
            <person name="Held B.W."/>
            <person name="Riley R."/>
            <person name="Nagy L.G."/>
            <person name="Koehler G."/>
            <person name="Ransdell A.S."/>
            <person name="Younus H."/>
            <person name="Chow J."/>
            <person name="Chiniquy J."/>
            <person name="Lipzen A."/>
            <person name="Tritt A."/>
            <person name="Sun H."/>
            <person name="Haridas S."/>
            <person name="LaButti K."/>
            <person name="Ohm R.A."/>
            <person name="Kues U."/>
            <person name="Blanchette R.A."/>
            <person name="Grigoriev I.V."/>
            <person name="Minto R.E."/>
            <person name="Hibbett D.S."/>
        </authorList>
    </citation>
    <scope>NUCLEOTIDE SEQUENCE [LARGE SCALE GENOMIC DNA]</scope>
    <source>
        <strain evidence="7 8">FP15055 ss-10</strain>
    </source>
</reference>
<dbReference type="PANTHER" id="PTHR46203:SF1">
    <property type="entry name" value="MITOCHONDRIAL TRANSLATION RELEASE FACTOR IN RESCUE"/>
    <property type="match status" value="1"/>
</dbReference>
<evidence type="ECO:0000256" key="4">
    <source>
        <dbReference type="ARBA" id="ARBA00023128"/>
    </source>
</evidence>
<keyword evidence="4" id="KW-0496">Mitochondrion</keyword>
<dbReference type="Proteomes" id="UP000054007">
    <property type="component" value="Unassembled WGS sequence"/>
</dbReference>
<evidence type="ECO:0000256" key="5">
    <source>
        <dbReference type="SAM" id="MobiDB-lite"/>
    </source>
</evidence>
<evidence type="ECO:0000256" key="1">
    <source>
        <dbReference type="ARBA" id="ARBA00004173"/>
    </source>
</evidence>
<comment type="subcellular location">
    <subcellularLocation>
        <location evidence="1">Mitochondrion</location>
    </subcellularLocation>
</comment>